<feature type="compositionally biased region" description="Basic residues" evidence="1">
    <location>
        <begin position="124"/>
        <end position="137"/>
    </location>
</feature>
<proteinExistence type="predicted"/>
<protein>
    <submittedName>
        <fullName evidence="2">DUF2992 domain-containing protein</fullName>
    </submittedName>
</protein>
<reference evidence="2 3" key="1">
    <citation type="journal article" date="2018" name="Appl. Environ. Microbiol.">
        <title>Antimicrobial susceptibility testing and tentative epidemiological cut-off values of five Bacillus species relevant for use as animal feed additives or for plant protection.</title>
        <authorList>
            <person name="Agerso Y."/>
            <person name="Stuer-Lauridsen B."/>
            <person name="Bjerre K."/>
            <person name="Jensen M.G."/>
            <person name="Johansen E."/>
            <person name="Bennedsen M."/>
            <person name="Brockmann E."/>
            <person name="Nielsen B."/>
        </authorList>
    </citation>
    <scope>NUCLEOTIDE SEQUENCE [LARGE SCALE GENOMIC DNA]</scope>
    <source>
        <strain evidence="2 3">CHCC20162</strain>
    </source>
</reference>
<dbReference type="Pfam" id="PF11208">
    <property type="entry name" value="DUF2992"/>
    <property type="match status" value="1"/>
</dbReference>
<comment type="caution">
    <text evidence="2">The sequence shown here is derived from an EMBL/GenBank/DDBJ whole genome shotgun (WGS) entry which is preliminary data.</text>
</comment>
<evidence type="ECO:0000313" key="3">
    <source>
        <dbReference type="Proteomes" id="UP000256519"/>
    </source>
</evidence>
<sequence>MSLTIYHDGQFWVGIIEVVEDGKLRAFRYVFGAEPKDKEILDFIYYRLQDIINQSVHSGLDVKGKSNKKINPKRLQRQVAKQINKVGVSTKAQEAMKQEYEEKKKSKKKRAKQYREELKEQKYLMKKQKAGAKHKGK</sequence>
<evidence type="ECO:0000256" key="1">
    <source>
        <dbReference type="SAM" id="MobiDB-lite"/>
    </source>
</evidence>
<name>A0A3D8WTL0_PRIMG</name>
<accession>A0A3D8WTL0</accession>
<feature type="compositionally biased region" description="Basic and acidic residues" evidence="1">
    <location>
        <begin position="113"/>
        <end position="123"/>
    </location>
</feature>
<dbReference type="InterPro" id="IPR016787">
    <property type="entry name" value="UCP021328"/>
</dbReference>
<dbReference type="Proteomes" id="UP000256519">
    <property type="component" value="Unassembled WGS sequence"/>
</dbReference>
<feature type="region of interest" description="Disordered" evidence="1">
    <location>
        <begin position="97"/>
        <end position="137"/>
    </location>
</feature>
<organism evidence="2 3">
    <name type="scientific">Priestia megaterium</name>
    <name type="common">Bacillus megaterium</name>
    <dbReference type="NCBI Taxonomy" id="1404"/>
    <lineage>
        <taxon>Bacteria</taxon>
        <taxon>Bacillati</taxon>
        <taxon>Bacillota</taxon>
        <taxon>Bacilli</taxon>
        <taxon>Bacillales</taxon>
        <taxon>Bacillaceae</taxon>
        <taxon>Priestia</taxon>
    </lineage>
</organism>
<dbReference type="AlphaFoldDB" id="A0A3D8WTL0"/>
<dbReference type="RefSeq" id="WP_116079219.1">
    <property type="nucleotide sequence ID" value="NZ_CP187634.1"/>
</dbReference>
<gene>
    <name evidence="2" type="ORF">C3744_29785</name>
</gene>
<dbReference type="PIRSF" id="PIRSF021328">
    <property type="entry name" value="UCP021328"/>
    <property type="match status" value="1"/>
</dbReference>
<evidence type="ECO:0000313" key="2">
    <source>
        <dbReference type="EMBL" id="RDZ05224.1"/>
    </source>
</evidence>
<dbReference type="EMBL" id="PQWM01000085">
    <property type="protein sequence ID" value="RDZ05224.1"/>
    <property type="molecule type" value="Genomic_DNA"/>
</dbReference>